<dbReference type="RefSeq" id="WP_106624344.1">
    <property type="nucleotide sequence ID" value="NZ_CP032819.1"/>
</dbReference>
<name>A0A3Q9IPQ8_9BACT</name>
<evidence type="ECO:0000313" key="4">
    <source>
        <dbReference type="EMBL" id="AZS28205.1"/>
    </source>
</evidence>
<dbReference type="PANTHER" id="PTHR30273:SF2">
    <property type="entry name" value="PROTEIN FECR"/>
    <property type="match status" value="1"/>
</dbReference>
<dbReference type="InterPro" id="IPR006860">
    <property type="entry name" value="FecR"/>
</dbReference>
<dbReference type="Gene3D" id="3.55.50.30">
    <property type="match status" value="1"/>
</dbReference>
<accession>A0A3Q9IPQ8</accession>
<keyword evidence="1" id="KW-1133">Transmembrane helix</keyword>
<evidence type="ECO:0000313" key="5">
    <source>
        <dbReference type="Proteomes" id="UP000270673"/>
    </source>
</evidence>
<protein>
    <submittedName>
        <fullName evidence="4">FecR family protein</fullName>
    </submittedName>
</protein>
<feature type="domain" description="Protein FecR C-terminal" evidence="3">
    <location>
        <begin position="319"/>
        <end position="387"/>
    </location>
</feature>
<dbReference type="InterPro" id="IPR012373">
    <property type="entry name" value="Ferrdict_sens_TM"/>
</dbReference>
<sequence>MDHIEKEIKVADVITRKLLVGEEISEQEEAALRGWLEESERHRAWFREYREKLPLGEFEEVVQISDVKEQWQKLDQLTKERKHIGWRKWSAYAAGVALLLSVGLWWGIQREKVEEPVTRMAVIEPGTAQAVLILNDGEKIALKDRDTLVNTKSSSINIQTGLVKYDVKPTESVEVEYNTIEVPRGGIYSLVLSDGTKVFLNSDSRLKYPVTFNGEDRRVELSGEAFFEVVSDSLHPFIVHTRDMETHVLGTTFDIQAYPDELTTKTTLLTGRVLVSVNHLSLTETLKPGLQASWTKGTDKITVKKVNVATQALWRDGIIMLDDDELDDVMRMLARWYNVTYKFKGDRSVKHTFTGKIDRNEDLESVLKTLTLLGGPKFEIRGTVVYIL</sequence>
<keyword evidence="5" id="KW-1185">Reference proteome</keyword>
<proteinExistence type="predicted"/>
<dbReference type="Gene3D" id="2.60.120.1440">
    <property type="match status" value="1"/>
</dbReference>
<keyword evidence="1" id="KW-0472">Membrane</keyword>
<keyword evidence="1" id="KW-0812">Transmembrane</keyword>
<dbReference type="Pfam" id="PF04773">
    <property type="entry name" value="FecR"/>
    <property type="match status" value="1"/>
</dbReference>
<dbReference type="KEGG" id="buy:D8S85_00650"/>
<dbReference type="Proteomes" id="UP000270673">
    <property type="component" value="Chromosome"/>
</dbReference>
<feature type="transmembrane region" description="Helical" evidence="1">
    <location>
        <begin position="89"/>
        <end position="108"/>
    </location>
</feature>
<evidence type="ECO:0000259" key="3">
    <source>
        <dbReference type="Pfam" id="PF16344"/>
    </source>
</evidence>
<dbReference type="EMBL" id="CP032819">
    <property type="protein sequence ID" value="AZS28205.1"/>
    <property type="molecule type" value="Genomic_DNA"/>
</dbReference>
<evidence type="ECO:0000259" key="2">
    <source>
        <dbReference type="Pfam" id="PF04773"/>
    </source>
</evidence>
<dbReference type="InterPro" id="IPR032508">
    <property type="entry name" value="FecR_C"/>
</dbReference>
<dbReference type="Pfam" id="PF16344">
    <property type="entry name" value="FecR_C"/>
    <property type="match status" value="1"/>
</dbReference>
<feature type="domain" description="FecR protein" evidence="2">
    <location>
        <begin position="179"/>
        <end position="273"/>
    </location>
</feature>
<reference evidence="4 5" key="1">
    <citation type="submission" date="2018-10" db="EMBL/GenBank/DDBJ databases">
        <title>Butyricimonas faecalis sp. nov., isolated from human faeces and emended description of the genus Butyricimonas.</title>
        <authorList>
            <person name="Le Roy T."/>
            <person name="Van der Smissen P."/>
            <person name="Paquot A."/>
            <person name="Delzenne N."/>
            <person name="Muccioli G."/>
            <person name="Collet J.-F."/>
            <person name="Cani P.D."/>
        </authorList>
    </citation>
    <scope>NUCLEOTIDE SEQUENCE [LARGE SCALE GENOMIC DNA]</scope>
    <source>
        <strain evidence="4 5">H184</strain>
    </source>
</reference>
<organism evidence="4 5">
    <name type="scientific">Butyricimonas faecalis</name>
    <dbReference type="NCBI Taxonomy" id="2093856"/>
    <lineage>
        <taxon>Bacteria</taxon>
        <taxon>Pseudomonadati</taxon>
        <taxon>Bacteroidota</taxon>
        <taxon>Bacteroidia</taxon>
        <taxon>Bacteroidales</taxon>
        <taxon>Odoribacteraceae</taxon>
        <taxon>Butyricimonas</taxon>
    </lineage>
</organism>
<dbReference type="GO" id="GO:0016989">
    <property type="term" value="F:sigma factor antagonist activity"/>
    <property type="evidence" value="ECO:0007669"/>
    <property type="project" value="TreeGrafter"/>
</dbReference>
<evidence type="ECO:0000256" key="1">
    <source>
        <dbReference type="SAM" id="Phobius"/>
    </source>
</evidence>
<dbReference type="OrthoDB" id="1099916at2"/>
<dbReference type="AlphaFoldDB" id="A0A3Q9IPQ8"/>
<gene>
    <name evidence="4" type="ORF">D8S85_00650</name>
</gene>
<dbReference type="FunFam" id="2.60.120.1440:FF:000001">
    <property type="entry name" value="Putative anti-sigma factor"/>
    <property type="match status" value="1"/>
</dbReference>
<dbReference type="PANTHER" id="PTHR30273">
    <property type="entry name" value="PERIPLASMIC SIGNAL SENSOR AND SIGMA FACTOR ACTIVATOR FECR-RELATED"/>
    <property type="match status" value="1"/>
</dbReference>